<keyword evidence="2" id="KW-1185">Reference proteome</keyword>
<comment type="caution">
    <text evidence="1">The sequence shown here is derived from an EMBL/GenBank/DDBJ whole genome shotgun (WGS) entry which is preliminary data.</text>
</comment>
<reference evidence="1 2" key="1">
    <citation type="submission" date="2016-12" db="EMBL/GenBank/DDBJ databases">
        <title>Trade-off between light-utilization and light-protection in marine flavobacteria.</title>
        <authorList>
            <person name="Kumagai Y."/>
            <person name="Yoshizawa S."/>
            <person name="Kogure K."/>
            <person name="Iwasaki W."/>
        </authorList>
    </citation>
    <scope>NUCLEOTIDE SEQUENCE [LARGE SCALE GENOMIC DNA]</scope>
    <source>
        <strain evidence="1 2">ATCC 43844</strain>
    </source>
</reference>
<dbReference type="NCBIfam" id="TIGR00022">
    <property type="entry name" value="YhcH/YjgK/YiaL family protein"/>
    <property type="match status" value="1"/>
</dbReference>
<dbReference type="PANTHER" id="PTHR34986">
    <property type="entry name" value="EVOLVED BETA-GALACTOSIDASE SUBUNIT BETA"/>
    <property type="match status" value="1"/>
</dbReference>
<dbReference type="AlphaFoldDB" id="A0A2S7WUT3"/>
<organism evidence="1 2">
    <name type="scientific">Polaribacter glomeratus</name>
    <dbReference type="NCBI Taxonomy" id="102"/>
    <lineage>
        <taxon>Bacteria</taxon>
        <taxon>Pseudomonadati</taxon>
        <taxon>Bacteroidota</taxon>
        <taxon>Flavobacteriia</taxon>
        <taxon>Flavobacteriales</taxon>
        <taxon>Flavobacteriaceae</taxon>
    </lineage>
</organism>
<evidence type="ECO:0000313" key="1">
    <source>
        <dbReference type="EMBL" id="PQJ81091.1"/>
    </source>
</evidence>
<protein>
    <recommendedName>
        <fullName evidence="3">YhcH/YjgK/YiaL family protein</fullName>
    </recommendedName>
</protein>
<dbReference type="Pfam" id="PF04074">
    <property type="entry name" value="DUF386"/>
    <property type="match status" value="1"/>
</dbReference>
<dbReference type="Gene3D" id="2.60.120.370">
    <property type="entry name" value="YhcH/YjgK/YiaL"/>
    <property type="match status" value="1"/>
</dbReference>
<dbReference type="EMBL" id="MSCM01000001">
    <property type="protein sequence ID" value="PQJ81091.1"/>
    <property type="molecule type" value="Genomic_DNA"/>
</dbReference>
<name>A0A2S7WUT3_9FLAO</name>
<accession>A0A2S7WUT3</accession>
<dbReference type="SUPFAM" id="SSF51197">
    <property type="entry name" value="Clavaminate synthase-like"/>
    <property type="match status" value="1"/>
</dbReference>
<dbReference type="Proteomes" id="UP000239068">
    <property type="component" value="Unassembled WGS sequence"/>
</dbReference>
<dbReference type="InterPro" id="IPR004375">
    <property type="entry name" value="NanQ/TabA/YiaL"/>
</dbReference>
<dbReference type="OrthoDB" id="9792756at2"/>
<gene>
    <name evidence="1" type="ORF">BTO16_00145</name>
</gene>
<dbReference type="GO" id="GO:0005829">
    <property type="term" value="C:cytosol"/>
    <property type="evidence" value="ECO:0007669"/>
    <property type="project" value="TreeGrafter"/>
</dbReference>
<evidence type="ECO:0000313" key="2">
    <source>
        <dbReference type="Proteomes" id="UP000239068"/>
    </source>
</evidence>
<proteinExistence type="predicted"/>
<dbReference type="InterPro" id="IPR037012">
    <property type="entry name" value="NanQ/TabA/YiaL_sf"/>
</dbReference>
<sequence length="153" mass="17870">MILDKIANRKLYFKGEIFDELFKQLETYSIETPNGVYKNHPNFYFKVMSYKTKLESDITESHRKEVDVQILLLGNESIKIFESNNVEITLPYEESSDCQFYNPINIPVSEINLCPGYMAVFFPDDIHNPQYAVNGKIETLKKIVIKIDEKLFS</sequence>
<dbReference type="RefSeq" id="WP_105019670.1">
    <property type="nucleotide sequence ID" value="NZ_MSCM01000001.1"/>
</dbReference>
<dbReference type="PANTHER" id="PTHR34986:SF1">
    <property type="entry name" value="PROTEIN YIAL"/>
    <property type="match status" value="1"/>
</dbReference>
<evidence type="ECO:0008006" key="3">
    <source>
        <dbReference type="Google" id="ProtNLM"/>
    </source>
</evidence>